<dbReference type="PhylomeDB" id="A0A091TLU6"/>
<keyword evidence="2" id="KW-1185">Reference proteome</keyword>
<accession>A0A091TLU6</accession>
<feature type="non-terminal residue" evidence="1">
    <location>
        <position position="1"/>
    </location>
</feature>
<dbReference type="PANTHER" id="PTHR33395:SF22">
    <property type="entry name" value="REVERSE TRANSCRIPTASE DOMAIN-CONTAINING PROTEIN"/>
    <property type="match status" value="1"/>
</dbReference>
<dbReference type="GO" id="GO:0007508">
    <property type="term" value="P:larval heart development"/>
    <property type="evidence" value="ECO:0007669"/>
    <property type="project" value="TreeGrafter"/>
</dbReference>
<dbReference type="GO" id="GO:0031012">
    <property type="term" value="C:extracellular matrix"/>
    <property type="evidence" value="ECO:0007669"/>
    <property type="project" value="TreeGrafter"/>
</dbReference>
<feature type="non-terminal residue" evidence="1">
    <location>
        <position position="188"/>
    </location>
</feature>
<organism evidence="1 2">
    <name type="scientific">Phaethon lepturus</name>
    <name type="common">White-tailed tropicbird</name>
    <dbReference type="NCBI Taxonomy" id="97097"/>
    <lineage>
        <taxon>Eukaryota</taxon>
        <taxon>Metazoa</taxon>
        <taxon>Chordata</taxon>
        <taxon>Craniata</taxon>
        <taxon>Vertebrata</taxon>
        <taxon>Euteleostomi</taxon>
        <taxon>Archelosauria</taxon>
        <taxon>Archosauria</taxon>
        <taxon>Dinosauria</taxon>
        <taxon>Saurischia</taxon>
        <taxon>Theropoda</taxon>
        <taxon>Coelurosauria</taxon>
        <taxon>Aves</taxon>
        <taxon>Neognathae</taxon>
        <taxon>Neoaves</taxon>
        <taxon>Phaethontimorphae</taxon>
        <taxon>Phaethontiformes</taxon>
        <taxon>Phaethontidae</taxon>
        <taxon>Phaethon</taxon>
    </lineage>
</organism>
<dbReference type="Proteomes" id="UP000053638">
    <property type="component" value="Unassembled WGS sequence"/>
</dbReference>
<name>A0A091TLU6_PHALP</name>
<sequence>DRGQAKSQVRTLNFRKANFQLFRELVSRTPWETALRHKGAGQSWRVFRDAFCRAQELSIPRCKKSGKEGKRPAWLSRDLLGKLKGRKEMHKQWKQRQGSWDGYSNAARLCRDEVRRAKAQLELNLAREAKNNKSSFYRYVSHKRRAKESTPSLMSKTDKLATTDEEKTEVLNNDFASVFTGSVSSCTS</sequence>
<dbReference type="PANTHER" id="PTHR33395">
    <property type="entry name" value="TRANSCRIPTASE, PUTATIVE-RELATED-RELATED"/>
    <property type="match status" value="1"/>
</dbReference>
<gene>
    <name evidence="1" type="ORF">N335_14424</name>
</gene>
<proteinExistence type="predicted"/>
<dbReference type="GO" id="GO:0061343">
    <property type="term" value="P:cell adhesion involved in heart morphogenesis"/>
    <property type="evidence" value="ECO:0007669"/>
    <property type="project" value="TreeGrafter"/>
</dbReference>
<evidence type="ECO:0000313" key="1">
    <source>
        <dbReference type="EMBL" id="KFQ76863.1"/>
    </source>
</evidence>
<protein>
    <submittedName>
        <fullName evidence="1">Uncharacterized protein</fullName>
    </submittedName>
</protein>
<dbReference type="EMBL" id="KK456909">
    <property type="protein sequence ID" value="KFQ76863.1"/>
    <property type="molecule type" value="Genomic_DNA"/>
</dbReference>
<evidence type="ECO:0000313" key="2">
    <source>
        <dbReference type="Proteomes" id="UP000053638"/>
    </source>
</evidence>
<reference evidence="1 2" key="1">
    <citation type="submission" date="2014-04" db="EMBL/GenBank/DDBJ databases">
        <title>Genome evolution of avian class.</title>
        <authorList>
            <person name="Zhang G."/>
            <person name="Li C."/>
        </authorList>
    </citation>
    <scope>NUCLEOTIDE SEQUENCE [LARGE SCALE GENOMIC DNA]</scope>
    <source>
        <strain evidence="1">BGI_N335</strain>
    </source>
</reference>
<dbReference type="AlphaFoldDB" id="A0A091TLU6"/>